<dbReference type="STRING" id="1036612.A0A1L9TPW1"/>
<gene>
    <name evidence="5" type="ORF">ASPSYDRAFT_88005</name>
</gene>
<reference evidence="6" key="1">
    <citation type="journal article" date="2017" name="Genome Biol.">
        <title>Comparative genomics reveals high biological diversity and specific adaptations in the industrially and medically important fungal genus Aspergillus.</title>
        <authorList>
            <person name="de Vries R.P."/>
            <person name="Riley R."/>
            <person name="Wiebenga A."/>
            <person name="Aguilar-Osorio G."/>
            <person name="Amillis S."/>
            <person name="Uchima C.A."/>
            <person name="Anderluh G."/>
            <person name="Asadollahi M."/>
            <person name="Askin M."/>
            <person name="Barry K."/>
            <person name="Battaglia E."/>
            <person name="Bayram O."/>
            <person name="Benocci T."/>
            <person name="Braus-Stromeyer S.A."/>
            <person name="Caldana C."/>
            <person name="Canovas D."/>
            <person name="Cerqueira G.C."/>
            <person name="Chen F."/>
            <person name="Chen W."/>
            <person name="Choi C."/>
            <person name="Clum A."/>
            <person name="Dos Santos R.A."/>
            <person name="Damasio A.R."/>
            <person name="Diallinas G."/>
            <person name="Emri T."/>
            <person name="Fekete E."/>
            <person name="Flipphi M."/>
            <person name="Freyberg S."/>
            <person name="Gallo A."/>
            <person name="Gournas C."/>
            <person name="Habgood R."/>
            <person name="Hainaut M."/>
            <person name="Harispe M.L."/>
            <person name="Henrissat B."/>
            <person name="Hilden K.S."/>
            <person name="Hope R."/>
            <person name="Hossain A."/>
            <person name="Karabika E."/>
            <person name="Karaffa L."/>
            <person name="Karanyi Z."/>
            <person name="Krasevec N."/>
            <person name="Kuo A."/>
            <person name="Kusch H."/>
            <person name="LaButti K."/>
            <person name="Lagendijk E.L."/>
            <person name="Lapidus A."/>
            <person name="Levasseur A."/>
            <person name="Lindquist E."/>
            <person name="Lipzen A."/>
            <person name="Logrieco A.F."/>
            <person name="MacCabe A."/>
            <person name="Maekelae M.R."/>
            <person name="Malavazi I."/>
            <person name="Melin P."/>
            <person name="Meyer V."/>
            <person name="Mielnichuk N."/>
            <person name="Miskei M."/>
            <person name="Molnar A.P."/>
            <person name="Mule G."/>
            <person name="Ngan C.Y."/>
            <person name="Orejas M."/>
            <person name="Orosz E."/>
            <person name="Ouedraogo J.P."/>
            <person name="Overkamp K.M."/>
            <person name="Park H.-S."/>
            <person name="Perrone G."/>
            <person name="Piumi F."/>
            <person name="Punt P.J."/>
            <person name="Ram A.F."/>
            <person name="Ramon A."/>
            <person name="Rauscher S."/>
            <person name="Record E."/>
            <person name="Riano-Pachon D.M."/>
            <person name="Robert V."/>
            <person name="Roehrig J."/>
            <person name="Ruller R."/>
            <person name="Salamov A."/>
            <person name="Salih N.S."/>
            <person name="Samson R.A."/>
            <person name="Sandor E."/>
            <person name="Sanguinetti M."/>
            <person name="Schuetze T."/>
            <person name="Sepcic K."/>
            <person name="Shelest E."/>
            <person name="Sherlock G."/>
            <person name="Sophianopoulou V."/>
            <person name="Squina F.M."/>
            <person name="Sun H."/>
            <person name="Susca A."/>
            <person name="Todd R.B."/>
            <person name="Tsang A."/>
            <person name="Unkles S.E."/>
            <person name="van de Wiele N."/>
            <person name="van Rossen-Uffink D."/>
            <person name="Oliveira J.V."/>
            <person name="Vesth T.C."/>
            <person name="Visser J."/>
            <person name="Yu J.-H."/>
            <person name="Zhou M."/>
            <person name="Andersen M.R."/>
            <person name="Archer D.B."/>
            <person name="Baker S.E."/>
            <person name="Benoit I."/>
            <person name="Brakhage A.A."/>
            <person name="Braus G.H."/>
            <person name="Fischer R."/>
            <person name="Frisvad J.C."/>
            <person name="Goldman G.H."/>
            <person name="Houbraken J."/>
            <person name="Oakley B."/>
            <person name="Pocsi I."/>
            <person name="Scazzocchio C."/>
            <person name="Seiboth B."/>
            <person name="vanKuyk P.A."/>
            <person name="Wortman J."/>
            <person name="Dyer P.S."/>
            <person name="Grigoriev I.V."/>
        </authorList>
    </citation>
    <scope>NUCLEOTIDE SEQUENCE [LARGE SCALE GENOMIC DNA]</scope>
    <source>
        <strain evidence="6">CBS 593.65</strain>
    </source>
</reference>
<dbReference type="Gene3D" id="3.10.129.10">
    <property type="entry name" value="Hotdog Thioesterase"/>
    <property type="match status" value="1"/>
</dbReference>
<dbReference type="Gene3D" id="1.25.40.20">
    <property type="entry name" value="Ankyrin repeat-containing domain"/>
    <property type="match status" value="1"/>
</dbReference>
<dbReference type="SMART" id="SM00248">
    <property type="entry name" value="ANK"/>
    <property type="match status" value="4"/>
</dbReference>
<dbReference type="PANTHER" id="PTHR46680">
    <property type="entry name" value="NF-KAPPA-B INHIBITOR ALPHA"/>
    <property type="match status" value="1"/>
</dbReference>
<evidence type="ECO:0000256" key="3">
    <source>
        <dbReference type="PROSITE-ProRule" id="PRU00023"/>
    </source>
</evidence>
<dbReference type="VEuPathDB" id="FungiDB:ASPSYDRAFT_88005"/>
<name>A0A1L9TPW1_9EURO</name>
<feature type="repeat" description="ANK" evidence="3">
    <location>
        <begin position="335"/>
        <end position="367"/>
    </location>
</feature>
<evidence type="ECO:0000256" key="1">
    <source>
        <dbReference type="ARBA" id="ARBA00022737"/>
    </source>
</evidence>
<dbReference type="AlphaFoldDB" id="A0A1L9TPW1"/>
<dbReference type="SUPFAM" id="SSF48403">
    <property type="entry name" value="Ankyrin repeat"/>
    <property type="match status" value="1"/>
</dbReference>
<evidence type="ECO:0000259" key="4">
    <source>
        <dbReference type="Pfam" id="PF22636"/>
    </source>
</evidence>
<feature type="repeat" description="ANK" evidence="3">
    <location>
        <begin position="368"/>
        <end position="400"/>
    </location>
</feature>
<dbReference type="PROSITE" id="PS50297">
    <property type="entry name" value="ANK_REP_REGION"/>
    <property type="match status" value="2"/>
</dbReference>
<dbReference type="Pfam" id="PF22636">
    <property type="entry name" value="FlK"/>
    <property type="match status" value="1"/>
</dbReference>
<dbReference type="EMBL" id="KV878584">
    <property type="protein sequence ID" value="OJJ61461.1"/>
    <property type="molecule type" value="Genomic_DNA"/>
</dbReference>
<dbReference type="SUPFAM" id="SSF54637">
    <property type="entry name" value="Thioesterase/thiol ester dehydrase-isomerase"/>
    <property type="match status" value="1"/>
</dbReference>
<dbReference type="Pfam" id="PF12796">
    <property type="entry name" value="Ank_2"/>
    <property type="match status" value="1"/>
</dbReference>
<dbReference type="PANTHER" id="PTHR46680:SF3">
    <property type="entry name" value="NF-KAPPA-B INHIBITOR CACTUS"/>
    <property type="match status" value="1"/>
</dbReference>
<dbReference type="InterPro" id="IPR054485">
    <property type="entry name" value="FlK-like_dom"/>
</dbReference>
<dbReference type="InterPro" id="IPR051070">
    <property type="entry name" value="NF-kappa-B_inhibitor"/>
</dbReference>
<evidence type="ECO:0000256" key="2">
    <source>
        <dbReference type="ARBA" id="ARBA00023043"/>
    </source>
</evidence>
<dbReference type="RefSeq" id="XP_040705267.1">
    <property type="nucleotide sequence ID" value="XM_040851939.1"/>
</dbReference>
<dbReference type="Proteomes" id="UP000184356">
    <property type="component" value="Unassembled WGS sequence"/>
</dbReference>
<keyword evidence="6" id="KW-1185">Reference proteome</keyword>
<sequence length="460" mass="49369">MSPKISHRWKEIKAQTRIIKTVLPRHLASNASPTNPAVLSTTALISLMETASAEALTEPLKNAHCLISVSARMSIDHLSPAGAGTTLCATAQFQGADSADGNTLEFLVLVHTHHEPNTVVAKGTFWRTITCQVNLESTAYLTGIDRCQTHSSSPPPLNDEAESAFRTYIQHETVSMSCSSSKTDTRACKLCYPFPNRSWSGAIEPAHDPISRGFLHAVHHGSSRLVELWLTSGVNLPRVVLDSVLYTAVCSRRASILERLIHEARADPLAWSSAHISKPNLILTALDMDAIGPLKKDDYAHPLVSGADETDGTTAGVIRVLLCAGIDPNAVESDTYWTGLHLAVQNGDTASISVLLEFGADPNRTDDEGWTPLHIAVQDGDVEAVAVLLAGGADGESRTDKGDTPVMLGVRLRREMVVRTLLDLGCKAGLGPGRVSAWDWLVGAPVSDLEGYGYGRALRP</sequence>
<feature type="domain" description="Fluoroacetyl-CoA-specific thioesterase-like" evidence="4">
    <location>
        <begin position="26"/>
        <end position="129"/>
    </location>
</feature>
<dbReference type="GeneID" id="63768012"/>
<dbReference type="InterPro" id="IPR002110">
    <property type="entry name" value="Ankyrin_rpt"/>
</dbReference>
<keyword evidence="1" id="KW-0677">Repeat</keyword>
<evidence type="ECO:0000313" key="5">
    <source>
        <dbReference type="EMBL" id="OJJ61461.1"/>
    </source>
</evidence>
<organism evidence="5 6">
    <name type="scientific">Aspergillus sydowii CBS 593.65</name>
    <dbReference type="NCBI Taxonomy" id="1036612"/>
    <lineage>
        <taxon>Eukaryota</taxon>
        <taxon>Fungi</taxon>
        <taxon>Dikarya</taxon>
        <taxon>Ascomycota</taxon>
        <taxon>Pezizomycotina</taxon>
        <taxon>Eurotiomycetes</taxon>
        <taxon>Eurotiomycetidae</taxon>
        <taxon>Eurotiales</taxon>
        <taxon>Aspergillaceae</taxon>
        <taxon>Aspergillus</taxon>
        <taxon>Aspergillus subgen. Nidulantes</taxon>
    </lineage>
</organism>
<protein>
    <recommendedName>
        <fullName evidence="4">Fluoroacetyl-CoA-specific thioesterase-like domain-containing protein</fullName>
    </recommendedName>
</protein>
<keyword evidence="2 3" id="KW-0040">ANK repeat</keyword>
<dbReference type="PROSITE" id="PS50088">
    <property type="entry name" value="ANK_REPEAT"/>
    <property type="match status" value="2"/>
</dbReference>
<dbReference type="GO" id="GO:0005829">
    <property type="term" value="C:cytosol"/>
    <property type="evidence" value="ECO:0007669"/>
    <property type="project" value="TreeGrafter"/>
</dbReference>
<dbReference type="GO" id="GO:0071356">
    <property type="term" value="P:cellular response to tumor necrosis factor"/>
    <property type="evidence" value="ECO:0007669"/>
    <property type="project" value="TreeGrafter"/>
</dbReference>
<dbReference type="InterPro" id="IPR036770">
    <property type="entry name" value="Ankyrin_rpt-contain_sf"/>
</dbReference>
<accession>A0A1L9TPW1</accession>
<dbReference type="GO" id="GO:0051059">
    <property type="term" value="F:NF-kappaB binding"/>
    <property type="evidence" value="ECO:0007669"/>
    <property type="project" value="TreeGrafter"/>
</dbReference>
<evidence type="ECO:0000313" key="6">
    <source>
        <dbReference type="Proteomes" id="UP000184356"/>
    </source>
</evidence>
<dbReference type="InterPro" id="IPR029069">
    <property type="entry name" value="HotDog_dom_sf"/>
</dbReference>
<dbReference type="OrthoDB" id="366390at2759"/>
<proteinExistence type="predicted"/>